<evidence type="ECO:0000313" key="2">
    <source>
        <dbReference type="Proteomes" id="UP000245207"/>
    </source>
</evidence>
<dbReference type="OrthoDB" id="1715024at2759"/>
<dbReference type="EMBL" id="PKPP01000630">
    <property type="protein sequence ID" value="PWA90467.1"/>
    <property type="molecule type" value="Genomic_DNA"/>
</dbReference>
<name>A0A2U1PXN1_ARTAN</name>
<evidence type="ECO:0000313" key="1">
    <source>
        <dbReference type="EMBL" id="PWA90467.1"/>
    </source>
</evidence>
<protein>
    <submittedName>
        <fullName evidence="1">Uncharacterized protein</fullName>
    </submittedName>
</protein>
<organism evidence="1 2">
    <name type="scientific">Artemisia annua</name>
    <name type="common">Sweet wormwood</name>
    <dbReference type="NCBI Taxonomy" id="35608"/>
    <lineage>
        <taxon>Eukaryota</taxon>
        <taxon>Viridiplantae</taxon>
        <taxon>Streptophyta</taxon>
        <taxon>Embryophyta</taxon>
        <taxon>Tracheophyta</taxon>
        <taxon>Spermatophyta</taxon>
        <taxon>Magnoliopsida</taxon>
        <taxon>eudicotyledons</taxon>
        <taxon>Gunneridae</taxon>
        <taxon>Pentapetalae</taxon>
        <taxon>asterids</taxon>
        <taxon>campanulids</taxon>
        <taxon>Asterales</taxon>
        <taxon>Asteraceae</taxon>
        <taxon>Asteroideae</taxon>
        <taxon>Anthemideae</taxon>
        <taxon>Artemisiinae</taxon>
        <taxon>Artemisia</taxon>
    </lineage>
</organism>
<gene>
    <name evidence="1" type="ORF">CTI12_AA100740</name>
</gene>
<dbReference type="STRING" id="35608.A0A2U1PXN1"/>
<accession>A0A2U1PXN1</accession>
<sequence length="112" mass="12621">MFSLTVFDKHFCFSIASKQRGSCKGLLKDGEAYAYLLNVLVPEHGSPNILDVKDPVIRADLELDKSKFLYLLHKYSTKVQTAQQMHETLIIHAAKGLLTVVARVQETVFVLE</sequence>
<comment type="caution">
    <text evidence="1">The sequence shown here is derived from an EMBL/GenBank/DDBJ whole genome shotgun (WGS) entry which is preliminary data.</text>
</comment>
<dbReference type="AlphaFoldDB" id="A0A2U1PXN1"/>
<dbReference type="Proteomes" id="UP000245207">
    <property type="component" value="Unassembled WGS sequence"/>
</dbReference>
<keyword evidence="2" id="KW-1185">Reference proteome</keyword>
<reference evidence="1 2" key="1">
    <citation type="journal article" date="2018" name="Mol. Plant">
        <title>The genome of Artemisia annua provides insight into the evolution of Asteraceae family and artemisinin biosynthesis.</title>
        <authorList>
            <person name="Shen Q."/>
            <person name="Zhang L."/>
            <person name="Liao Z."/>
            <person name="Wang S."/>
            <person name="Yan T."/>
            <person name="Shi P."/>
            <person name="Liu M."/>
            <person name="Fu X."/>
            <person name="Pan Q."/>
            <person name="Wang Y."/>
            <person name="Lv Z."/>
            <person name="Lu X."/>
            <person name="Zhang F."/>
            <person name="Jiang W."/>
            <person name="Ma Y."/>
            <person name="Chen M."/>
            <person name="Hao X."/>
            <person name="Li L."/>
            <person name="Tang Y."/>
            <person name="Lv G."/>
            <person name="Zhou Y."/>
            <person name="Sun X."/>
            <person name="Brodelius P.E."/>
            <person name="Rose J.K.C."/>
            <person name="Tang K."/>
        </authorList>
    </citation>
    <scope>NUCLEOTIDE SEQUENCE [LARGE SCALE GENOMIC DNA]</scope>
    <source>
        <strain evidence="2">cv. Huhao1</strain>
        <tissue evidence="1">Leaf</tissue>
    </source>
</reference>
<proteinExistence type="predicted"/>